<protein>
    <submittedName>
        <fullName evidence="1">Uncharacterized protein</fullName>
    </submittedName>
</protein>
<gene>
    <name evidence="1" type="ORF">GGR16_000743</name>
</gene>
<keyword evidence="2" id="KW-1185">Reference proteome</keyword>
<dbReference type="AlphaFoldDB" id="A0A840BZQ5"/>
<proteinExistence type="predicted"/>
<dbReference type="EMBL" id="JACIEN010000001">
    <property type="protein sequence ID" value="MBB4015737.1"/>
    <property type="molecule type" value="Genomic_DNA"/>
</dbReference>
<evidence type="ECO:0000313" key="2">
    <source>
        <dbReference type="Proteomes" id="UP000577362"/>
    </source>
</evidence>
<dbReference type="RefSeq" id="WP_156332774.1">
    <property type="nucleotide sequence ID" value="NZ_JACIEN010000001.1"/>
</dbReference>
<organism evidence="1 2">
    <name type="scientific">Chelatococcus caeni</name>
    <dbReference type="NCBI Taxonomy" id="1348468"/>
    <lineage>
        <taxon>Bacteria</taxon>
        <taxon>Pseudomonadati</taxon>
        <taxon>Pseudomonadota</taxon>
        <taxon>Alphaproteobacteria</taxon>
        <taxon>Hyphomicrobiales</taxon>
        <taxon>Chelatococcaceae</taxon>
        <taxon>Chelatococcus</taxon>
    </lineage>
</organism>
<accession>A0A840BZQ5</accession>
<name>A0A840BZQ5_9HYPH</name>
<sequence length="165" mass="19271">MYWGRKVDAQCRADPTKAGRPGAFPWRTRLLLWCSTSPWRGAYASEPEIVDLVERLTAEGWLVRTAYPRNFLLWRHGQVLARGDCRLVVLPRTFGRLSDLEINVFLATEIFRAWRQHTNNDGRVDWDGQLDRLCQRMAARSGVILSDHSRLYRRAEREILMTVWG</sequence>
<comment type="caution">
    <text evidence="1">The sequence shown here is derived from an EMBL/GenBank/DDBJ whole genome shotgun (WGS) entry which is preliminary data.</text>
</comment>
<reference evidence="1 2" key="1">
    <citation type="submission" date="2020-08" db="EMBL/GenBank/DDBJ databases">
        <title>Genomic Encyclopedia of Type Strains, Phase IV (KMG-IV): sequencing the most valuable type-strain genomes for metagenomic binning, comparative biology and taxonomic classification.</title>
        <authorList>
            <person name="Goeker M."/>
        </authorList>
    </citation>
    <scope>NUCLEOTIDE SEQUENCE [LARGE SCALE GENOMIC DNA]</scope>
    <source>
        <strain evidence="1 2">DSM 103737</strain>
    </source>
</reference>
<dbReference type="Proteomes" id="UP000577362">
    <property type="component" value="Unassembled WGS sequence"/>
</dbReference>
<evidence type="ECO:0000313" key="1">
    <source>
        <dbReference type="EMBL" id="MBB4015737.1"/>
    </source>
</evidence>